<evidence type="ECO:0000313" key="3">
    <source>
        <dbReference type="EMBL" id="KAH8997525.1"/>
    </source>
</evidence>
<dbReference type="AlphaFoldDB" id="A0AAD4LMP1"/>
<feature type="signal peptide" evidence="2">
    <location>
        <begin position="1"/>
        <end position="22"/>
    </location>
</feature>
<feature type="chain" id="PRO_5041933297" evidence="2">
    <location>
        <begin position="23"/>
        <end position="110"/>
    </location>
</feature>
<keyword evidence="2" id="KW-0732">Signal</keyword>
<evidence type="ECO:0000256" key="1">
    <source>
        <dbReference type="SAM" id="MobiDB-lite"/>
    </source>
</evidence>
<name>A0AAD4LMP1_9AGAM</name>
<evidence type="ECO:0000313" key="4">
    <source>
        <dbReference type="Proteomes" id="UP001201163"/>
    </source>
</evidence>
<gene>
    <name evidence="3" type="ORF">EDB92DRAFT_1942128</name>
</gene>
<reference evidence="3" key="1">
    <citation type="submission" date="2022-01" db="EMBL/GenBank/DDBJ databases">
        <title>Comparative genomics reveals a dynamic genome evolution in the ectomycorrhizal milk-cap (Lactarius) mushrooms.</title>
        <authorList>
            <consortium name="DOE Joint Genome Institute"/>
            <person name="Lebreton A."/>
            <person name="Tang N."/>
            <person name="Kuo A."/>
            <person name="LaButti K."/>
            <person name="Drula E."/>
            <person name="Barry K."/>
            <person name="Clum A."/>
            <person name="Lipzen A."/>
            <person name="Mousain D."/>
            <person name="Ng V."/>
            <person name="Wang R."/>
            <person name="Wang X."/>
            <person name="Dai Y."/>
            <person name="Henrissat B."/>
            <person name="Grigoriev I.V."/>
            <person name="Guerin-Laguette A."/>
            <person name="Yu F."/>
            <person name="Martin F.M."/>
        </authorList>
    </citation>
    <scope>NUCLEOTIDE SEQUENCE</scope>
    <source>
        <strain evidence="3">QP</strain>
    </source>
</reference>
<keyword evidence="4" id="KW-1185">Reference proteome</keyword>
<evidence type="ECO:0000256" key="2">
    <source>
        <dbReference type="SAM" id="SignalP"/>
    </source>
</evidence>
<feature type="region of interest" description="Disordered" evidence="1">
    <location>
        <begin position="61"/>
        <end position="84"/>
    </location>
</feature>
<organism evidence="3 4">
    <name type="scientific">Lactarius akahatsu</name>
    <dbReference type="NCBI Taxonomy" id="416441"/>
    <lineage>
        <taxon>Eukaryota</taxon>
        <taxon>Fungi</taxon>
        <taxon>Dikarya</taxon>
        <taxon>Basidiomycota</taxon>
        <taxon>Agaricomycotina</taxon>
        <taxon>Agaricomycetes</taxon>
        <taxon>Russulales</taxon>
        <taxon>Russulaceae</taxon>
        <taxon>Lactarius</taxon>
    </lineage>
</organism>
<sequence>MSTSRLVALAFVLVFAIVNVVATPLPEPVNIRLGHALAQRDPAPFEPIPAYMKRDGLYLENGKREPADIPEETPTQSPNGQLELYGRAPQNNVIPAEIAVTAPQGVVKPY</sequence>
<accession>A0AAD4LMP1</accession>
<protein>
    <submittedName>
        <fullName evidence="3">Uncharacterized protein</fullName>
    </submittedName>
</protein>
<proteinExistence type="predicted"/>
<dbReference type="Proteomes" id="UP001201163">
    <property type="component" value="Unassembled WGS sequence"/>
</dbReference>
<dbReference type="EMBL" id="JAKELL010000007">
    <property type="protein sequence ID" value="KAH8997525.1"/>
    <property type="molecule type" value="Genomic_DNA"/>
</dbReference>
<comment type="caution">
    <text evidence="3">The sequence shown here is derived from an EMBL/GenBank/DDBJ whole genome shotgun (WGS) entry which is preliminary data.</text>
</comment>